<sequence length="269" mass="27591">MYSPRFLLLMLAALCVVDAALVQNFNLGRQAGAAVSATGSDKESSTGSATTPASSTPSSSPTPSSTTPPSSSSTTEPTSTPTPTSTPAPTSTPPTSSASSTQAPPTSTPVPTSSQQPTSQPTSQPTEQSTTPQEEPTSQSTYTSFVTSTSTPTPASTAKSTPTPGLNSDKDGATSGMPAKTRNTVIGVVVGIGGAILLGALGMVAYRIWGRKKQSEEADGLMSYDMSTNGYEKHEPSNSLSSSNNQRTPFQSTLENYHQPSNVNPSSNF</sequence>
<name>A0A168FME4_CORDF</name>
<dbReference type="AlphaFoldDB" id="A0A168FME4"/>
<comment type="caution">
    <text evidence="5">The sequence shown here is derived from an EMBL/GenBank/DDBJ whole genome shotgun (WGS) entry which is preliminary data.</text>
</comment>
<evidence type="ECO:0000313" key="5">
    <source>
        <dbReference type="EMBL" id="OAA75380.1"/>
    </source>
</evidence>
<evidence type="ECO:0000256" key="3">
    <source>
        <dbReference type="SAM" id="SignalP"/>
    </source>
</evidence>
<keyword evidence="6" id="KW-1185">Reference proteome</keyword>
<dbReference type="InterPro" id="IPR007567">
    <property type="entry name" value="Mid2_dom"/>
</dbReference>
<feature type="compositionally biased region" description="Low complexity" evidence="1">
    <location>
        <begin position="45"/>
        <end position="83"/>
    </location>
</feature>
<evidence type="ECO:0000256" key="2">
    <source>
        <dbReference type="SAM" id="Phobius"/>
    </source>
</evidence>
<keyword evidence="2" id="KW-1133">Transmembrane helix</keyword>
<feature type="signal peptide" evidence="3">
    <location>
        <begin position="1"/>
        <end position="19"/>
    </location>
</feature>
<keyword evidence="3" id="KW-0732">Signal</keyword>
<gene>
    <name evidence="5" type="ORF">LEL_07368</name>
</gene>
<dbReference type="OrthoDB" id="5425782at2759"/>
<protein>
    <submittedName>
        <fullName evidence="5">Mid2-like cell wall stress sensor</fullName>
    </submittedName>
</protein>
<feature type="region of interest" description="Disordered" evidence="1">
    <location>
        <begin position="34"/>
        <end position="179"/>
    </location>
</feature>
<keyword evidence="2" id="KW-0472">Membrane</keyword>
<organism evidence="5 6">
    <name type="scientific">Akanthomyces lecanii RCEF 1005</name>
    <dbReference type="NCBI Taxonomy" id="1081108"/>
    <lineage>
        <taxon>Eukaryota</taxon>
        <taxon>Fungi</taxon>
        <taxon>Dikarya</taxon>
        <taxon>Ascomycota</taxon>
        <taxon>Pezizomycotina</taxon>
        <taxon>Sordariomycetes</taxon>
        <taxon>Hypocreomycetidae</taxon>
        <taxon>Hypocreales</taxon>
        <taxon>Cordycipitaceae</taxon>
        <taxon>Akanthomyces</taxon>
        <taxon>Cordyceps confragosa</taxon>
    </lineage>
</organism>
<reference evidence="5 6" key="1">
    <citation type="journal article" date="2016" name="Genome Biol. Evol.">
        <title>Divergent and convergent evolution of fungal pathogenicity.</title>
        <authorList>
            <person name="Shang Y."/>
            <person name="Xiao G."/>
            <person name="Zheng P."/>
            <person name="Cen K."/>
            <person name="Zhan S."/>
            <person name="Wang C."/>
        </authorList>
    </citation>
    <scope>NUCLEOTIDE SEQUENCE [LARGE SCALE GENOMIC DNA]</scope>
    <source>
        <strain evidence="5 6">RCEF 1005</strain>
    </source>
</reference>
<proteinExistence type="predicted"/>
<feature type="chain" id="PRO_5007896902" evidence="3">
    <location>
        <begin position="20"/>
        <end position="269"/>
    </location>
</feature>
<dbReference type="Proteomes" id="UP000076881">
    <property type="component" value="Unassembled WGS sequence"/>
</dbReference>
<dbReference type="STRING" id="1081108.A0A168FME4"/>
<evidence type="ECO:0000256" key="1">
    <source>
        <dbReference type="SAM" id="MobiDB-lite"/>
    </source>
</evidence>
<evidence type="ECO:0000313" key="6">
    <source>
        <dbReference type="Proteomes" id="UP000076881"/>
    </source>
</evidence>
<feature type="region of interest" description="Disordered" evidence="1">
    <location>
        <begin position="227"/>
        <end position="269"/>
    </location>
</feature>
<dbReference type="Pfam" id="PF04478">
    <property type="entry name" value="Mid2"/>
    <property type="match status" value="1"/>
</dbReference>
<accession>A0A168FME4</accession>
<feature type="compositionally biased region" description="Low complexity" evidence="1">
    <location>
        <begin position="93"/>
        <end position="164"/>
    </location>
</feature>
<feature type="transmembrane region" description="Helical" evidence="2">
    <location>
        <begin position="185"/>
        <end position="206"/>
    </location>
</feature>
<dbReference type="EMBL" id="AZHF01000005">
    <property type="protein sequence ID" value="OAA75380.1"/>
    <property type="molecule type" value="Genomic_DNA"/>
</dbReference>
<evidence type="ECO:0000259" key="4">
    <source>
        <dbReference type="Pfam" id="PF04478"/>
    </source>
</evidence>
<keyword evidence="2" id="KW-0812">Transmembrane</keyword>
<feature type="compositionally biased region" description="Polar residues" evidence="1">
    <location>
        <begin position="237"/>
        <end position="269"/>
    </location>
</feature>
<feature type="domain" description="Mid2" evidence="4">
    <location>
        <begin position="154"/>
        <end position="208"/>
    </location>
</feature>